<comment type="caution">
    <text evidence="2">The sequence shown here is derived from an EMBL/GenBank/DDBJ whole genome shotgun (WGS) entry which is preliminary data.</text>
</comment>
<sequence length="106" mass="11766">MFTSLGLKRSAEVESLTYLNSPEKKAKSSKEGSFSRGQKRTIKSYWGRARKLHESGADLISEANLLEVNIQQSDEWTGAKTEREELRAGKGPRGSGDWPKIAARSP</sequence>
<evidence type="ECO:0000313" key="2">
    <source>
        <dbReference type="EMBL" id="KAI5312441.1"/>
    </source>
</evidence>
<keyword evidence="3" id="KW-1185">Reference proteome</keyword>
<evidence type="ECO:0000256" key="1">
    <source>
        <dbReference type="SAM" id="MobiDB-lite"/>
    </source>
</evidence>
<dbReference type="EMBL" id="JAJFAZ020000008">
    <property type="protein sequence ID" value="KAI5312441.1"/>
    <property type="molecule type" value="Genomic_DNA"/>
</dbReference>
<evidence type="ECO:0000313" key="3">
    <source>
        <dbReference type="Proteomes" id="UP001054821"/>
    </source>
</evidence>
<feature type="region of interest" description="Disordered" evidence="1">
    <location>
        <begin position="72"/>
        <end position="106"/>
    </location>
</feature>
<protein>
    <submittedName>
        <fullName evidence="2">Uncharacterized protein</fullName>
    </submittedName>
</protein>
<organism evidence="2 3">
    <name type="scientific">Prunus dulcis</name>
    <name type="common">Almond</name>
    <name type="synonym">Amygdalus dulcis</name>
    <dbReference type="NCBI Taxonomy" id="3755"/>
    <lineage>
        <taxon>Eukaryota</taxon>
        <taxon>Viridiplantae</taxon>
        <taxon>Streptophyta</taxon>
        <taxon>Embryophyta</taxon>
        <taxon>Tracheophyta</taxon>
        <taxon>Spermatophyta</taxon>
        <taxon>Magnoliopsida</taxon>
        <taxon>eudicotyledons</taxon>
        <taxon>Gunneridae</taxon>
        <taxon>Pentapetalae</taxon>
        <taxon>rosids</taxon>
        <taxon>fabids</taxon>
        <taxon>Rosales</taxon>
        <taxon>Rosaceae</taxon>
        <taxon>Amygdaloideae</taxon>
        <taxon>Amygdaleae</taxon>
        <taxon>Prunus</taxon>
    </lineage>
</organism>
<gene>
    <name evidence="2" type="ORF">L3X38_041614</name>
</gene>
<reference evidence="2 3" key="1">
    <citation type="journal article" date="2022" name="G3 (Bethesda)">
        <title>Whole-genome sequence and methylome profiling of the almond [Prunus dulcis (Mill.) D.A. Webb] cultivar 'Nonpareil'.</title>
        <authorList>
            <person name="D'Amico-Willman K.M."/>
            <person name="Ouma W.Z."/>
            <person name="Meulia T."/>
            <person name="Sideli G.M."/>
            <person name="Gradziel T.M."/>
            <person name="Fresnedo-Ramirez J."/>
        </authorList>
    </citation>
    <scope>NUCLEOTIDE SEQUENCE [LARGE SCALE GENOMIC DNA]</scope>
    <source>
        <strain evidence="2">Clone GOH B32 T37-40</strain>
    </source>
</reference>
<feature type="region of interest" description="Disordered" evidence="1">
    <location>
        <begin position="17"/>
        <end position="39"/>
    </location>
</feature>
<name>A0AAD4YKF0_PRUDU</name>
<proteinExistence type="predicted"/>
<dbReference type="Proteomes" id="UP001054821">
    <property type="component" value="Chromosome 8"/>
</dbReference>
<accession>A0AAD4YKF0</accession>
<dbReference type="AlphaFoldDB" id="A0AAD4YKF0"/>